<evidence type="ECO:0000313" key="4">
    <source>
        <dbReference type="Proteomes" id="UP000828924"/>
    </source>
</evidence>
<dbReference type="RefSeq" id="WP_242331460.1">
    <property type="nucleotide sequence ID" value="NZ_CP071872.1"/>
</dbReference>
<organism evidence="3 4">
    <name type="scientific">Streptomyces formicae</name>
    <dbReference type="NCBI Taxonomy" id="1616117"/>
    <lineage>
        <taxon>Bacteria</taxon>
        <taxon>Bacillati</taxon>
        <taxon>Actinomycetota</taxon>
        <taxon>Actinomycetes</taxon>
        <taxon>Kitasatosporales</taxon>
        <taxon>Streptomycetaceae</taxon>
        <taxon>Streptomyces</taxon>
    </lineage>
</organism>
<dbReference type="InterPro" id="IPR013320">
    <property type="entry name" value="ConA-like_dom_sf"/>
</dbReference>
<dbReference type="GO" id="GO:0016787">
    <property type="term" value="F:hydrolase activity"/>
    <property type="evidence" value="ECO:0007669"/>
    <property type="project" value="UniProtKB-KW"/>
</dbReference>
<keyword evidence="4" id="KW-1185">Reference proteome</keyword>
<feature type="signal peptide" evidence="1">
    <location>
        <begin position="1"/>
        <end position="27"/>
    </location>
</feature>
<feature type="chain" id="PRO_5047075607" evidence="1">
    <location>
        <begin position="28"/>
        <end position="284"/>
    </location>
</feature>
<dbReference type="SUPFAM" id="SSF49899">
    <property type="entry name" value="Concanavalin A-like lectins/glucanases"/>
    <property type="match status" value="1"/>
</dbReference>
<protein>
    <submittedName>
        <fullName evidence="3">Glycoside hydrolase family 16 protein</fullName>
    </submittedName>
</protein>
<evidence type="ECO:0000313" key="3">
    <source>
        <dbReference type="EMBL" id="UNM12817.1"/>
    </source>
</evidence>
<dbReference type="CDD" id="cd08023">
    <property type="entry name" value="GH16_laminarinase_like"/>
    <property type="match status" value="1"/>
</dbReference>
<dbReference type="InterPro" id="IPR000757">
    <property type="entry name" value="Beta-glucanase-like"/>
</dbReference>
<evidence type="ECO:0000259" key="2">
    <source>
        <dbReference type="PROSITE" id="PS51762"/>
    </source>
</evidence>
<keyword evidence="3" id="KW-0378">Hydrolase</keyword>
<feature type="domain" description="GH16" evidence="2">
    <location>
        <begin position="36"/>
        <end position="284"/>
    </location>
</feature>
<dbReference type="Gene3D" id="2.60.120.200">
    <property type="match status" value="1"/>
</dbReference>
<dbReference type="Proteomes" id="UP000828924">
    <property type="component" value="Chromosome"/>
</dbReference>
<accession>A0ABY3WNC5</accession>
<evidence type="ECO:0000256" key="1">
    <source>
        <dbReference type="SAM" id="SignalP"/>
    </source>
</evidence>
<reference evidence="3 4" key="1">
    <citation type="submission" date="2021-03" db="EMBL/GenBank/DDBJ databases">
        <title>Complete genome of Streptomyces formicae strain 1H-GS9 (DSM 100524).</title>
        <authorList>
            <person name="Atanasov K.E."/>
            <person name="Altabella T."/>
            <person name="Ferrer A."/>
        </authorList>
    </citation>
    <scope>NUCLEOTIDE SEQUENCE [LARGE SCALE GENOMIC DNA]</scope>
    <source>
        <strain evidence="3 4">1H-GS9</strain>
    </source>
</reference>
<name>A0ABY3WNC5_9ACTN</name>
<dbReference type="InterPro" id="IPR050546">
    <property type="entry name" value="Glycosyl_Hydrlase_16"/>
</dbReference>
<dbReference type="PROSITE" id="PS51762">
    <property type="entry name" value="GH16_2"/>
    <property type="match status" value="1"/>
</dbReference>
<gene>
    <name evidence="3" type="ORF">J4032_15995</name>
</gene>
<dbReference type="PANTHER" id="PTHR10963:SF60">
    <property type="entry name" value="GRAM-NEGATIVE BACTERIA-BINDING PROTEIN 1-RELATED"/>
    <property type="match status" value="1"/>
</dbReference>
<proteinExistence type="predicted"/>
<sequence>MKHRRHAAVATAAALALAALLPGPVHADARAAGVDPNTPAGVRPNGGSTHQTLVFSDEFYGTSLDTAKWSSVDAKRRDGQYFDHWWKPSNVKVNPNPNSINGGNLWISLSQLSATEYATGEIEGRGKFDFTFGTVEWRAQMPPNHDLFGALWMMPPGGISGVDGTSRDGGEYDVIESTSASDSYGNTIHYDGYGADHKASSVNVSAPGLHSGYHTYTVEWRPDRMIFRYDGTVVRDITDPKLISQVPMFPVISSEAAEWAAGSIFDAPLDYRSNMYVDYIRVWQ</sequence>
<dbReference type="EMBL" id="CP071872">
    <property type="protein sequence ID" value="UNM12817.1"/>
    <property type="molecule type" value="Genomic_DNA"/>
</dbReference>
<keyword evidence="1" id="KW-0732">Signal</keyword>
<dbReference type="Pfam" id="PF00722">
    <property type="entry name" value="Glyco_hydro_16"/>
    <property type="match status" value="1"/>
</dbReference>
<dbReference type="PANTHER" id="PTHR10963">
    <property type="entry name" value="GLYCOSYL HYDROLASE-RELATED"/>
    <property type="match status" value="1"/>
</dbReference>